<evidence type="ECO:0000256" key="2">
    <source>
        <dbReference type="ARBA" id="ARBA00022741"/>
    </source>
</evidence>
<name>A0A6N3DB06_PARDI</name>
<dbReference type="InterPro" id="IPR001650">
    <property type="entry name" value="Helicase_C-like"/>
</dbReference>
<evidence type="ECO:0000313" key="10">
    <source>
        <dbReference type="EMBL" id="MDB9003432.1"/>
    </source>
</evidence>
<dbReference type="Pfam" id="PF00271">
    <property type="entry name" value="Helicase_C"/>
    <property type="match status" value="1"/>
</dbReference>
<keyword evidence="11" id="KW-0347">Helicase</keyword>
<dbReference type="InterPro" id="IPR027417">
    <property type="entry name" value="P-loop_NTPase"/>
</dbReference>
<dbReference type="GO" id="GO:0006281">
    <property type="term" value="P:DNA repair"/>
    <property type="evidence" value="ECO:0007669"/>
    <property type="project" value="TreeGrafter"/>
</dbReference>
<dbReference type="GO" id="GO:0043138">
    <property type="term" value="F:3'-5' DNA helicase activity"/>
    <property type="evidence" value="ECO:0007669"/>
    <property type="project" value="UniProtKB-EC"/>
</dbReference>
<gene>
    <name evidence="11" type="primary">recQ_1</name>
    <name evidence="11" type="ORF">PDLFYP31_00372</name>
    <name evidence="10" type="ORF">PN599_00245</name>
</gene>
<dbReference type="RefSeq" id="WP_009017911.1">
    <property type="nucleotide sequence ID" value="NZ_CACRUW010000012.1"/>
</dbReference>
<dbReference type="GO" id="GO:0006310">
    <property type="term" value="P:DNA recombination"/>
    <property type="evidence" value="ECO:0007669"/>
    <property type="project" value="TreeGrafter"/>
</dbReference>
<comment type="similarity">
    <text evidence="1">Belongs to the helicase family. RecQ subfamily.</text>
</comment>
<sequence>MELFFDNLKRQEAVTLSSVRKAALASLPVDCGNAPWRYTERGKVVYETEEQLDCYLASYTRWHEGKLRKAFDMIPLGAFAGEISVIDWGCGQGLGTICLLEYLLDKRISCRIHEIVLVEPSMVAIRRARELLRLIDSHLPVRCINKRLDEVSAADILMSKRLPVFQIFSNILDVEGIDLKHLADVFYANSTFDNYLICVCPYYQTGIRRTQAFLNYLAHPLSFEETIEQSDKQVVGYTYYINTLRLCGDNPEQIIRYQFYPAVQFRCGARLDCVEEVFRKLEDRSDDINTYFDVYALFDLGASIRDDLHPLVAVVNNILCRGLPTKSSPFVERVLGKALGCSTERSEYGALRFPGRLSADTLSVLQKIYETGCLSSNIEANQLYFTPIAVIRIQKTLIEALNSGYLSFEKEDWHILVEEKDVPCAAIALEDFRQLFDTLSGLSKEYKNIRLPRIHLEVISNKCYWKSPLHLGIASSLMATEKQREKVYDLVIHYSSEERIGEEFDFNCFKAVNNCSFAIYKASCPYADRVVYTTDRIAYDPLVVKNIQGIYTEIQETVSKLTYFLNLIFRKKAFRDGQLPILSRAMTNKSVIGLLPTGGGKSLTYQLAAMLQPGITIVIDPLTSLMKDQYDGLVNCGIDCCTFINALVQDKAAREQQMERSRFLFVFMSPERLCIKSFRERLRNMEELHVYFAYGVIDEVHCVSEWGHDFRFSYLHLGRNLYQYVLPKQTEGEENHITLFGLTATASFDVLADVERELSGNEAFPLEADAIVRYENTNRLELQYQVIPIDGSKTSSKWDVYRTKNECLAQNLKLAYERLRELEKPENVAYIKKRFIERESIMDEALLKQIRDVDLSTGIDADWLNKPDEAGAIVFCPHRQGSLGVYDTVINRGASSALAAAYGGEFVSSFVGGDVLSGQDRFIKGETSVMVATKAFGMGIDKPNVRFTVNINHSGSLEAFVQEAGRAGRDRKMAVATILYCPKEFMEQDPQTKMMVSVPVDLGVHKFFFLNNFIGGDFEKLVMHYLMTHNSMTLTGDEVVNNGHVNEKSASGFMAELLNAKIGDSLVSYISYSVLDNQEDIQWINAILLKCGFPTFKLGMTPAAKKGWNQPTVDYAEALEKAIYRMCCVGVIDDYTRDYQNEQFRVVTVRKTDEDYFLHLKAFLLRYYAADRADLEMRRARDFKGDNAMQKCLGYLTQFVYDKIATKRMRAIQDMENFCYDAIHRPNENWLEVNEHMKDYIYFYFNSKYAREGYQTENGQLYSLTDDSEHGKNSSYEILFKYLDVVSDEVVGASGSPMDNIKHLQGAVRLIRRALTDSNPALDLLSAYCLFYLGVGDNMNLRLELELSYKEGYLEFKRRTSSYKVFYEQMARYKQELQKNNAIDERESRQLDKWGLEAEVAFHVSWVDQLAQILTKE</sequence>
<feature type="domain" description="Helicase ATP-binding" evidence="8">
    <location>
        <begin position="582"/>
        <end position="764"/>
    </location>
</feature>
<reference evidence="11" key="1">
    <citation type="submission" date="2019-11" db="EMBL/GenBank/DDBJ databases">
        <authorList>
            <person name="Feng L."/>
        </authorList>
    </citation>
    <scope>NUCLEOTIDE SEQUENCE</scope>
    <source>
        <strain evidence="11">PdistasonisLFYP31</strain>
    </source>
</reference>
<dbReference type="GO" id="GO:0009378">
    <property type="term" value="F:four-way junction helicase activity"/>
    <property type="evidence" value="ECO:0007669"/>
    <property type="project" value="TreeGrafter"/>
</dbReference>
<dbReference type="GO" id="GO:0016787">
    <property type="term" value="F:hydrolase activity"/>
    <property type="evidence" value="ECO:0007669"/>
    <property type="project" value="UniProtKB-KW"/>
</dbReference>
<evidence type="ECO:0000256" key="3">
    <source>
        <dbReference type="ARBA" id="ARBA00022840"/>
    </source>
</evidence>
<dbReference type="InterPro" id="IPR029063">
    <property type="entry name" value="SAM-dependent_MTases_sf"/>
</dbReference>
<comment type="catalytic activity">
    <reaction evidence="6">
        <text>Couples ATP hydrolysis with the unwinding of duplex DNA by translocating in the 3'-5' direction.</text>
        <dbReference type="EC" id="5.6.2.4"/>
    </reaction>
</comment>
<dbReference type="SUPFAM" id="SSF53335">
    <property type="entry name" value="S-adenosyl-L-methionine-dependent methyltransferases"/>
    <property type="match status" value="1"/>
</dbReference>
<dbReference type="Proteomes" id="UP001210126">
    <property type="component" value="Unassembled WGS sequence"/>
</dbReference>
<dbReference type="GO" id="GO:0005737">
    <property type="term" value="C:cytoplasm"/>
    <property type="evidence" value="ECO:0007669"/>
    <property type="project" value="TreeGrafter"/>
</dbReference>
<dbReference type="SMART" id="SM00490">
    <property type="entry name" value="HELICc"/>
    <property type="match status" value="1"/>
</dbReference>
<evidence type="ECO:0000313" key="11">
    <source>
        <dbReference type="EMBL" id="VYU25625.1"/>
    </source>
</evidence>
<dbReference type="Pfam" id="PF00270">
    <property type="entry name" value="DEAD"/>
    <property type="match status" value="1"/>
</dbReference>
<proteinExistence type="inferred from homology"/>
<evidence type="ECO:0000256" key="4">
    <source>
        <dbReference type="ARBA" id="ARBA00023125"/>
    </source>
</evidence>
<reference evidence="10" key="2">
    <citation type="submission" date="2023-01" db="EMBL/GenBank/DDBJ databases">
        <title>Human gut microbiome strain richness.</title>
        <authorList>
            <person name="Chen-Liaw A."/>
        </authorList>
    </citation>
    <scope>NUCLEOTIDE SEQUENCE</scope>
    <source>
        <strain evidence="10">RTP21484st1_E5_RTP21484_190118</strain>
    </source>
</reference>
<organism evidence="11">
    <name type="scientific">Parabacteroides distasonis</name>
    <dbReference type="NCBI Taxonomy" id="823"/>
    <lineage>
        <taxon>Bacteria</taxon>
        <taxon>Pseudomonadati</taxon>
        <taxon>Bacteroidota</taxon>
        <taxon>Bacteroidia</taxon>
        <taxon>Bacteroidales</taxon>
        <taxon>Tannerellaceae</taxon>
        <taxon>Parabacteroides</taxon>
    </lineage>
</organism>
<evidence type="ECO:0000256" key="6">
    <source>
        <dbReference type="ARBA" id="ARBA00034617"/>
    </source>
</evidence>
<dbReference type="InterPro" id="IPR011545">
    <property type="entry name" value="DEAD/DEAH_box_helicase_dom"/>
</dbReference>
<keyword evidence="2" id="KW-0547">Nucleotide-binding</keyword>
<dbReference type="CDD" id="cd17920">
    <property type="entry name" value="DEXHc_RecQ"/>
    <property type="match status" value="1"/>
</dbReference>
<dbReference type="GO" id="GO:0005694">
    <property type="term" value="C:chromosome"/>
    <property type="evidence" value="ECO:0007669"/>
    <property type="project" value="TreeGrafter"/>
</dbReference>
<keyword evidence="11" id="KW-0378">Hydrolase</keyword>
<keyword evidence="5" id="KW-0413">Isomerase</keyword>
<evidence type="ECO:0000256" key="7">
    <source>
        <dbReference type="ARBA" id="ARBA00034808"/>
    </source>
</evidence>
<dbReference type="EMBL" id="CACRUW010000012">
    <property type="protein sequence ID" value="VYU25625.1"/>
    <property type="molecule type" value="Genomic_DNA"/>
</dbReference>
<evidence type="ECO:0000259" key="8">
    <source>
        <dbReference type="PROSITE" id="PS51192"/>
    </source>
</evidence>
<evidence type="ECO:0000256" key="1">
    <source>
        <dbReference type="ARBA" id="ARBA00005446"/>
    </source>
</evidence>
<accession>A0A6N3DB06</accession>
<feature type="domain" description="Helicase C-terminal" evidence="9">
    <location>
        <begin position="858"/>
        <end position="1026"/>
    </location>
</feature>
<dbReference type="GO" id="GO:0003677">
    <property type="term" value="F:DNA binding"/>
    <property type="evidence" value="ECO:0007669"/>
    <property type="project" value="UniProtKB-KW"/>
</dbReference>
<protein>
    <recommendedName>
        <fullName evidence="7">DNA 3'-5' helicase</fullName>
        <ecNumber evidence="7">5.6.2.4</ecNumber>
    </recommendedName>
</protein>
<dbReference type="PANTHER" id="PTHR13710">
    <property type="entry name" value="DNA HELICASE RECQ FAMILY MEMBER"/>
    <property type="match status" value="1"/>
</dbReference>
<keyword evidence="3" id="KW-0067">ATP-binding</keyword>
<dbReference type="SUPFAM" id="SSF52540">
    <property type="entry name" value="P-loop containing nucleoside triphosphate hydrolases"/>
    <property type="match status" value="1"/>
</dbReference>
<dbReference type="SMART" id="SM00487">
    <property type="entry name" value="DEXDc"/>
    <property type="match status" value="1"/>
</dbReference>
<keyword evidence="4" id="KW-0238">DNA-binding</keyword>
<dbReference type="Gene3D" id="3.40.50.300">
    <property type="entry name" value="P-loop containing nucleotide triphosphate hydrolases"/>
    <property type="match status" value="2"/>
</dbReference>
<dbReference type="PANTHER" id="PTHR13710:SF105">
    <property type="entry name" value="ATP-DEPENDENT DNA HELICASE Q1"/>
    <property type="match status" value="1"/>
</dbReference>
<evidence type="ECO:0000259" key="9">
    <source>
        <dbReference type="PROSITE" id="PS51194"/>
    </source>
</evidence>
<evidence type="ECO:0000256" key="5">
    <source>
        <dbReference type="ARBA" id="ARBA00023235"/>
    </source>
</evidence>
<dbReference type="EMBL" id="JAQMPJ010000001">
    <property type="protein sequence ID" value="MDB9003432.1"/>
    <property type="molecule type" value="Genomic_DNA"/>
</dbReference>
<dbReference type="GO" id="GO:0005524">
    <property type="term" value="F:ATP binding"/>
    <property type="evidence" value="ECO:0007669"/>
    <property type="project" value="UniProtKB-KW"/>
</dbReference>
<dbReference type="PROSITE" id="PS51192">
    <property type="entry name" value="HELICASE_ATP_BIND_1"/>
    <property type="match status" value="1"/>
</dbReference>
<dbReference type="InterPro" id="IPR014001">
    <property type="entry name" value="Helicase_ATP-bd"/>
</dbReference>
<dbReference type="PROSITE" id="PS51194">
    <property type="entry name" value="HELICASE_CTER"/>
    <property type="match status" value="1"/>
</dbReference>
<dbReference type="EC" id="5.6.2.4" evidence="7"/>